<dbReference type="EMBL" id="KV425593">
    <property type="protein sequence ID" value="KZT22627.1"/>
    <property type="molecule type" value="Genomic_DNA"/>
</dbReference>
<evidence type="ECO:0000259" key="1">
    <source>
        <dbReference type="Pfam" id="PF12766"/>
    </source>
</evidence>
<dbReference type="SUPFAM" id="SSF50475">
    <property type="entry name" value="FMN-binding split barrel"/>
    <property type="match status" value="1"/>
</dbReference>
<name>A0A165QMK5_9AGAM</name>
<dbReference type="InParanoid" id="A0A165QMK5"/>
<keyword evidence="3" id="KW-1185">Reference proteome</keyword>
<dbReference type="OrthoDB" id="434253at2759"/>
<accession>A0A165QMK5</accession>
<proteinExistence type="predicted"/>
<dbReference type="GO" id="GO:0010181">
    <property type="term" value="F:FMN binding"/>
    <property type="evidence" value="ECO:0007669"/>
    <property type="project" value="InterPro"/>
</dbReference>
<protein>
    <recommendedName>
        <fullName evidence="1">Pyridoxamine 5'-phosphate oxidase Alr4036 family FMN-binding domain-containing protein</fullName>
    </recommendedName>
</protein>
<sequence length="239" mass="27687">MTSPLWLRALQKTLSEHDRVSVFQLATFDSQSVPRARSQIYRTAITSKAHPSCPLLVSSTDVRTPKVIELTDNPLNASSDSEICWWIDKTSEQFRITSKTYVIPSPSHPFYAKFDWKASPGMKALVEEDKFDWEARRREIFESMSGHMKASWLRPPPGSVMKGGYEESKKWEKTVPRWNEAQNDHEKALWETAFGNFALMVMEPVRVDYLEMAIVPNRRRIFTREMDQGESWTEEVVVP</sequence>
<dbReference type="InterPro" id="IPR012349">
    <property type="entry name" value="Split_barrel_FMN-bd"/>
</dbReference>
<evidence type="ECO:0000313" key="3">
    <source>
        <dbReference type="Proteomes" id="UP000076761"/>
    </source>
</evidence>
<dbReference type="Gene3D" id="2.30.110.10">
    <property type="entry name" value="Electron Transport, Fmn-binding Protein, Chain A"/>
    <property type="match status" value="1"/>
</dbReference>
<organism evidence="2 3">
    <name type="scientific">Neolentinus lepideus HHB14362 ss-1</name>
    <dbReference type="NCBI Taxonomy" id="1314782"/>
    <lineage>
        <taxon>Eukaryota</taxon>
        <taxon>Fungi</taxon>
        <taxon>Dikarya</taxon>
        <taxon>Basidiomycota</taxon>
        <taxon>Agaricomycotina</taxon>
        <taxon>Agaricomycetes</taxon>
        <taxon>Gloeophyllales</taxon>
        <taxon>Gloeophyllaceae</taxon>
        <taxon>Neolentinus</taxon>
    </lineage>
</organism>
<dbReference type="Proteomes" id="UP000076761">
    <property type="component" value="Unassembled WGS sequence"/>
</dbReference>
<dbReference type="InterPro" id="IPR024624">
    <property type="entry name" value="Pyridox_Oxase_Alr4036_FMN-bd"/>
</dbReference>
<gene>
    <name evidence="2" type="ORF">NEOLEDRAFT_1137622</name>
</gene>
<dbReference type="PANTHER" id="PTHR28243">
    <property type="entry name" value="AGL049CP"/>
    <property type="match status" value="1"/>
</dbReference>
<reference evidence="2 3" key="1">
    <citation type="journal article" date="2016" name="Mol. Biol. Evol.">
        <title>Comparative Genomics of Early-Diverging Mushroom-Forming Fungi Provides Insights into the Origins of Lignocellulose Decay Capabilities.</title>
        <authorList>
            <person name="Nagy L.G."/>
            <person name="Riley R."/>
            <person name="Tritt A."/>
            <person name="Adam C."/>
            <person name="Daum C."/>
            <person name="Floudas D."/>
            <person name="Sun H."/>
            <person name="Yadav J.S."/>
            <person name="Pangilinan J."/>
            <person name="Larsson K.H."/>
            <person name="Matsuura K."/>
            <person name="Barry K."/>
            <person name="Labutti K."/>
            <person name="Kuo R."/>
            <person name="Ohm R.A."/>
            <person name="Bhattacharya S.S."/>
            <person name="Shirouzu T."/>
            <person name="Yoshinaga Y."/>
            <person name="Martin F.M."/>
            <person name="Grigoriev I.V."/>
            <person name="Hibbett D.S."/>
        </authorList>
    </citation>
    <scope>NUCLEOTIDE SEQUENCE [LARGE SCALE GENOMIC DNA]</scope>
    <source>
        <strain evidence="2 3">HHB14362 ss-1</strain>
    </source>
</reference>
<feature type="domain" description="Pyridoxamine 5'-phosphate oxidase Alr4036 family FMN-binding" evidence="1">
    <location>
        <begin position="5"/>
        <end position="103"/>
    </location>
</feature>
<dbReference type="Pfam" id="PF12766">
    <property type="entry name" value="Pyridox_oxase_2"/>
    <property type="match status" value="1"/>
</dbReference>
<evidence type="ECO:0000313" key="2">
    <source>
        <dbReference type="EMBL" id="KZT22627.1"/>
    </source>
</evidence>
<dbReference type="PANTHER" id="PTHR28243:SF1">
    <property type="entry name" value="PYRIDOXAMINE 5'-PHOSPHATE OXIDASE ALR4036 FAMILY FMN-BINDING DOMAIN-CONTAINING PROTEIN"/>
    <property type="match status" value="1"/>
</dbReference>
<dbReference type="STRING" id="1314782.A0A165QMK5"/>
<dbReference type="AlphaFoldDB" id="A0A165QMK5"/>